<accession>A0A0F3NDF5</accession>
<name>A0A0F3NDF5_9RICK</name>
<gene>
    <name evidence="1" type="ORF">EMUCRT_0698</name>
</gene>
<evidence type="ECO:0000313" key="1">
    <source>
        <dbReference type="EMBL" id="KJV65742.1"/>
    </source>
</evidence>
<dbReference type="AlphaFoldDB" id="A0A0F3NDF5"/>
<dbReference type="EMBL" id="LANU01000002">
    <property type="protein sequence ID" value="KJV65742.1"/>
    <property type="molecule type" value="Genomic_DNA"/>
</dbReference>
<evidence type="ECO:0000313" key="2">
    <source>
        <dbReference type="Proteomes" id="UP000033546"/>
    </source>
</evidence>
<dbReference type="PATRIC" id="fig|1359167.3.peg.673"/>
<dbReference type="Proteomes" id="UP000033546">
    <property type="component" value="Unassembled WGS sequence"/>
</dbReference>
<reference evidence="1 2" key="1">
    <citation type="submission" date="2015-02" db="EMBL/GenBank/DDBJ databases">
        <title>Genome Sequencing of Rickettsiales.</title>
        <authorList>
            <person name="Daugherty S.C."/>
            <person name="Su Q."/>
            <person name="Abolude K."/>
            <person name="Beier-Sexton M."/>
            <person name="Carlyon J.A."/>
            <person name="Carter R."/>
            <person name="Day N.P."/>
            <person name="Dumler S.J."/>
            <person name="Dyachenko V."/>
            <person name="Godinez A."/>
            <person name="Kurtti T.J."/>
            <person name="Lichay M."/>
            <person name="Mullins K.E."/>
            <person name="Ott S."/>
            <person name="Pappas-Brown V."/>
            <person name="Paris D.H."/>
            <person name="Patel P."/>
            <person name="Richards A.L."/>
            <person name="Sadzewicz L."/>
            <person name="Sears K."/>
            <person name="Seidman D."/>
            <person name="Sengamalay N."/>
            <person name="Stenos J."/>
            <person name="Tallon L.J."/>
            <person name="Vincent G."/>
            <person name="Fraser C.M."/>
            <person name="Munderloh U."/>
            <person name="Dunning-Hotopp J.C."/>
        </authorList>
    </citation>
    <scope>NUCLEOTIDE SEQUENCE [LARGE SCALE GENOMIC DNA]</scope>
    <source>
        <strain evidence="1 2">EmCRT</strain>
    </source>
</reference>
<organism evidence="1 2">
    <name type="scientific">Ehrlichia cf. muris str. EmCRT</name>
    <dbReference type="NCBI Taxonomy" id="1359167"/>
    <lineage>
        <taxon>Bacteria</taxon>
        <taxon>Pseudomonadati</taxon>
        <taxon>Pseudomonadota</taxon>
        <taxon>Alphaproteobacteria</taxon>
        <taxon>Rickettsiales</taxon>
        <taxon>Anaplasmataceae</taxon>
        <taxon>Ehrlichia</taxon>
    </lineage>
</organism>
<sequence>MSSVIDFIHRLKASYIIIKFICSYKEVENKLSVRFGL</sequence>
<protein>
    <submittedName>
        <fullName evidence="1">Uncharacterized protein</fullName>
    </submittedName>
</protein>
<proteinExistence type="predicted"/>
<comment type="caution">
    <text evidence="1">The sequence shown here is derived from an EMBL/GenBank/DDBJ whole genome shotgun (WGS) entry which is preliminary data.</text>
</comment>